<dbReference type="EMBL" id="WNWR01001547">
    <property type="protein sequence ID" value="KAE9962764.1"/>
    <property type="molecule type" value="Genomic_DNA"/>
</dbReference>
<comment type="caution">
    <text evidence="2">The sequence shown here is derived from an EMBL/GenBank/DDBJ whole genome shotgun (WGS) entry which is preliminary data.</text>
</comment>
<dbReference type="AlphaFoldDB" id="A0A8H3U5U4"/>
<accession>A0A8H3U5U4</accession>
<feature type="compositionally biased region" description="Polar residues" evidence="1">
    <location>
        <begin position="104"/>
        <end position="122"/>
    </location>
</feature>
<evidence type="ECO:0000313" key="2">
    <source>
        <dbReference type="EMBL" id="KAE9962764.1"/>
    </source>
</evidence>
<organism evidence="2 3">
    <name type="scientific">Venturia inaequalis</name>
    <name type="common">Apple scab fungus</name>
    <dbReference type="NCBI Taxonomy" id="5025"/>
    <lineage>
        <taxon>Eukaryota</taxon>
        <taxon>Fungi</taxon>
        <taxon>Dikarya</taxon>
        <taxon>Ascomycota</taxon>
        <taxon>Pezizomycotina</taxon>
        <taxon>Dothideomycetes</taxon>
        <taxon>Pleosporomycetidae</taxon>
        <taxon>Venturiales</taxon>
        <taxon>Venturiaceae</taxon>
        <taxon>Venturia</taxon>
    </lineage>
</organism>
<evidence type="ECO:0000313" key="3">
    <source>
        <dbReference type="Proteomes" id="UP000490939"/>
    </source>
</evidence>
<dbReference type="Proteomes" id="UP000490939">
    <property type="component" value="Unassembled WGS sequence"/>
</dbReference>
<reference evidence="2 3" key="1">
    <citation type="submission" date="2019-07" db="EMBL/GenBank/DDBJ databases">
        <title>Venturia inaequalis Genome Resource.</title>
        <authorList>
            <person name="Lichtner F.J."/>
        </authorList>
    </citation>
    <scope>NUCLEOTIDE SEQUENCE [LARGE SCALE GENOMIC DNA]</scope>
    <source>
        <strain evidence="2 3">DMI_063113</strain>
    </source>
</reference>
<proteinExistence type="predicted"/>
<protein>
    <submittedName>
        <fullName evidence="2">Uncharacterized protein</fullName>
    </submittedName>
</protein>
<keyword evidence="3" id="KW-1185">Reference proteome</keyword>
<feature type="region of interest" description="Disordered" evidence="1">
    <location>
        <begin position="90"/>
        <end position="122"/>
    </location>
</feature>
<evidence type="ECO:0000256" key="1">
    <source>
        <dbReference type="SAM" id="MobiDB-lite"/>
    </source>
</evidence>
<sequence>MASTIAIAVVVTVSVVVIATTIATSAYLSSTNEDTTESPKISSAATELRWLVDRTSALVHQRACLMTESSRYLGSTPPVCQFIAQKRSHHKSKAASSPLRRVDQQNATSPTSRSTNLLTPTTNHVVYSLRT</sequence>
<name>A0A8H3U5U4_VENIN</name>
<gene>
    <name evidence="2" type="ORF">EG327_001902</name>
</gene>